<dbReference type="Proteomes" id="UP001230504">
    <property type="component" value="Unassembled WGS sequence"/>
</dbReference>
<sequence length="180" mass="19733">MRRFGPSYRLQTRREAIIDVSRAIDATKPLGDIALFCVYMYACVCVGAGSSRDSNALETSLRLDVRRRLERTVHRPGACVLQGQLSTLEQDPVPPPNSWDVLENAVAGGWPISRILSVWPSLESSSTVDLLLMSTQAGSIELLSFLQWPECEPTGSGNLPLTLSPAIRHPTTINVKLLFG</sequence>
<proteinExistence type="predicted"/>
<organism evidence="1 2">
    <name type="scientific">Colletotrichum navitas</name>
    <dbReference type="NCBI Taxonomy" id="681940"/>
    <lineage>
        <taxon>Eukaryota</taxon>
        <taxon>Fungi</taxon>
        <taxon>Dikarya</taxon>
        <taxon>Ascomycota</taxon>
        <taxon>Pezizomycotina</taxon>
        <taxon>Sordariomycetes</taxon>
        <taxon>Hypocreomycetidae</taxon>
        <taxon>Glomerellales</taxon>
        <taxon>Glomerellaceae</taxon>
        <taxon>Colletotrichum</taxon>
        <taxon>Colletotrichum graminicola species complex</taxon>
    </lineage>
</organism>
<dbReference type="EMBL" id="JAHLJV010000047">
    <property type="protein sequence ID" value="KAK1585183.1"/>
    <property type="molecule type" value="Genomic_DNA"/>
</dbReference>
<keyword evidence="2" id="KW-1185">Reference proteome</keyword>
<comment type="caution">
    <text evidence="1">The sequence shown here is derived from an EMBL/GenBank/DDBJ whole genome shotgun (WGS) entry which is preliminary data.</text>
</comment>
<evidence type="ECO:0000313" key="2">
    <source>
        <dbReference type="Proteomes" id="UP001230504"/>
    </source>
</evidence>
<dbReference type="GeneID" id="85442497"/>
<protein>
    <submittedName>
        <fullName evidence="1">Uncharacterized protein</fullName>
    </submittedName>
</protein>
<gene>
    <name evidence="1" type="ORF">LY79DRAFT_559460</name>
</gene>
<reference evidence="1" key="1">
    <citation type="submission" date="2021-06" db="EMBL/GenBank/DDBJ databases">
        <title>Comparative genomics, transcriptomics and evolutionary studies reveal genomic signatures of adaptation to plant cell wall in hemibiotrophic fungi.</title>
        <authorList>
            <consortium name="DOE Joint Genome Institute"/>
            <person name="Baroncelli R."/>
            <person name="Diaz J.F."/>
            <person name="Benocci T."/>
            <person name="Peng M."/>
            <person name="Battaglia E."/>
            <person name="Haridas S."/>
            <person name="Andreopoulos W."/>
            <person name="Labutti K."/>
            <person name="Pangilinan J."/>
            <person name="Floch G.L."/>
            <person name="Makela M.R."/>
            <person name="Henrissat B."/>
            <person name="Grigoriev I.V."/>
            <person name="Crouch J.A."/>
            <person name="De Vries R.P."/>
            <person name="Sukno S.A."/>
            <person name="Thon M.R."/>
        </authorList>
    </citation>
    <scope>NUCLEOTIDE SEQUENCE</scope>
    <source>
        <strain evidence="1">CBS 125086</strain>
    </source>
</reference>
<name>A0AAD8PWN9_9PEZI</name>
<dbReference type="RefSeq" id="XP_060412227.1">
    <property type="nucleotide sequence ID" value="XM_060558257.1"/>
</dbReference>
<dbReference type="AlphaFoldDB" id="A0AAD8PWN9"/>
<accession>A0AAD8PWN9</accession>
<evidence type="ECO:0000313" key="1">
    <source>
        <dbReference type="EMBL" id="KAK1585183.1"/>
    </source>
</evidence>